<evidence type="ECO:0000313" key="2">
    <source>
        <dbReference type="Proteomes" id="UP000285123"/>
    </source>
</evidence>
<name>A0A423PED9_9GAMM</name>
<organism evidence="1 2">
    <name type="scientific">Salinisphaera orenii YIM 95161</name>
    <dbReference type="NCBI Taxonomy" id="1051139"/>
    <lineage>
        <taxon>Bacteria</taxon>
        <taxon>Pseudomonadati</taxon>
        <taxon>Pseudomonadota</taxon>
        <taxon>Gammaproteobacteria</taxon>
        <taxon>Salinisphaerales</taxon>
        <taxon>Salinisphaeraceae</taxon>
        <taxon>Salinisphaera</taxon>
    </lineage>
</organism>
<comment type="caution">
    <text evidence="1">The sequence shown here is derived from an EMBL/GenBank/DDBJ whole genome shotgun (WGS) entry which is preliminary data.</text>
</comment>
<dbReference type="EMBL" id="AYKF01000132">
    <property type="protein sequence ID" value="ROO23944.1"/>
    <property type="molecule type" value="Genomic_DNA"/>
</dbReference>
<evidence type="ECO:0000313" key="1">
    <source>
        <dbReference type="EMBL" id="ROO23944.1"/>
    </source>
</evidence>
<dbReference type="Proteomes" id="UP000285123">
    <property type="component" value="Unassembled WGS sequence"/>
</dbReference>
<accession>A0A423PED9</accession>
<protein>
    <submittedName>
        <fullName evidence="1">Uncharacterized protein</fullName>
    </submittedName>
</protein>
<proteinExistence type="predicted"/>
<reference evidence="1 2" key="1">
    <citation type="submission" date="2013-10" db="EMBL/GenBank/DDBJ databases">
        <title>Salinisphaera halophila YIM 95161 Genome Sequencing.</title>
        <authorList>
            <person name="Lai Q."/>
            <person name="Li C."/>
            <person name="Shao Z."/>
        </authorList>
    </citation>
    <scope>NUCLEOTIDE SEQUENCE [LARGE SCALE GENOMIC DNA]</scope>
    <source>
        <strain evidence="1 2">YIM 95161</strain>
    </source>
</reference>
<gene>
    <name evidence="1" type="ORF">SAHL_16055</name>
</gene>
<sequence>MLEINSHAAVALGAGGVARESASGWMIRASCEMLGLQ</sequence>
<dbReference type="AlphaFoldDB" id="A0A423PED9"/>